<dbReference type="Proteomes" id="UP000241808">
    <property type="component" value="Unassembled WGS sequence"/>
</dbReference>
<evidence type="ECO:0000256" key="1">
    <source>
        <dbReference type="SAM" id="Phobius"/>
    </source>
</evidence>
<evidence type="ECO:0000313" key="2">
    <source>
        <dbReference type="EMBL" id="PTM61530.1"/>
    </source>
</evidence>
<feature type="transmembrane region" description="Helical" evidence="1">
    <location>
        <begin position="73"/>
        <end position="93"/>
    </location>
</feature>
<keyword evidence="3" id="KW-1185">Reference proteome</keyword>
<name>A0A2T4ZHQ7_9HYPH</name>
<dbReference type="OrthoDB" id="9843909at2"/>
<proteinExistence type="predicted"/>
<comment type="caution">
    <text evidence="2">The sequence shown here is derived from an EMBL/GenBank/DDBJ whole genome shotgun (WGS) entry which is preliminary data.</text>
</comment>
<keyword evidence="1" id="KW-0472">Membrane</keyword>
<dbReference type="AlphaFoldDB" id="A0A2T4ZHQ7"/>
<feature type="transmembrane region" description="Helical" evidence="1">
    <location>
        <begin position="7"/>
        <end position="28"/>
    </location>
</feature>
<reference evidence="2 3" key="1">
    <citation type="submission" date="2018-04" db="EMBL/GenBank/DDBJ databases">
        <title>Genomic Encyclopedia of Archaeal and Bacterial Type Strains, Phase II (KMG-II): from individual species to whole genera.</title>
        <authorList>
            <person name="Goeker M."/>
        </authorList>
    </citation>
    <scope>NUCLEOTIDE SEQUENCE [LARGE SCALE GENOMIC DNA]</scope>
    <source>
        <strain evidence="2 3">DSM 25521</strain>
    </source>
</reference>
<sequence>MDILLHGLVWLALVAAFGWVLSFWPRWVADDLAMPQRLVLTQPWRPGLAPYLARWPFISLAFYAHLWRRGRILEWAIAVIAFVSVLRAASAFFKTAGALGRAAA</sequence>
<dbReference type="RefSeq" id="WP_108173996.1">
    <property type="nucleotide sequence ID" value="NZ_PZZL01000001.1"/>
</dbReference>
<keyword evidence="1" id="KW-1133">Transmembrane helix</keyword>
<protein>
    <submittedName>
        <fullName evidence="2">Uncharacterized protein</fullName>
    </submittedName>
</protein>
<keyword evidence="1" id="KW-0812">Transmembrane</keyword>
<accession>A0A2T4ZHQ7</accession>
<evidence type="ECO:0000313" key="3">
    <source>
        <dbReference type="Proteomes" id="UP000241808"/>
    </source>
</evidence>
<dbReference type="EMBL" id="PZZL01000001">
    <property type="protein sequence ID" value="PTM61530.1"/>
    <property type="molecule type" value="Genomic_DNA"/>
</dbReference>
<organism evidence="2 3">
    <name type="scientific">Phreatobacter oligotrophus</name>
    <dbReference type="NCBI Taxonomy" id="1122261"/>
    <lineage>
        <taxon>Bacteria</taxon>
        <taxon>Pseudomonadati</taxon>
        <taxon>Pseudomonadota</taxon>
        <taxon>Alphaproteobacteria</taxon>
        <taxon>Hyphomicrobiales</taxon>
        <taxon>Phreatobacteraceae</taxon>
        <taxon>Phreatobacter</taxon>
    </lineage>
</organism>
<gene>
    <name evidence="2" type="ORF">C8P69_101200</name>
</gene>